<organism evidence="2">
    <name type="scientific">Rhizophora mucronata</name>
    <name type="common">Asiatic mangrove</name>
    <dbReference type="NCBI Taxonomy" id="61149"/>
    <lineage>
        <taxon>Eukaryota</taxon>
        <taxon>Viridiplantae</taxon>
        <taxon>Streptophyta</taxon>
        <taxon>Embryophyta</taxon>
        <taxon>Tracheophyta</taxon>
        <taxon>Spermatophyta</taxon>
        <taxon>Magnoliopsida</taxon>
        <taxon>eudicotyledons</taxon>
        <taxon>Gunneridae</taxon>
        <taxon>Pentapetalae</taxon>
        <taxon>rosids</taxon>
        <taxon>fabids</taxon>
        <taxon>Malpighiales</taxon>
        <taxon>Rhizophoraceae</taxon>
        <taxon>Rhizophora</taxon>
    </lineage>
</organism>
<proteinExistence type="predicted"/>
<feature type="signal peptide" evidence="1">
    <location>
        <begin position="1"/>
        <end position="15"/>
    </location>
</feature>
<reference evidence="2" key="1">
    <citation type="submission" date="2018-02" db="EMBL/GenBank/DDBJ databases">
        <title>Rhizophora mucronata_Transcriptome.</title>
        <authorList>
            <person name="Meera S.P."/>
            <person name="Sreeshan A."/>
            <person name="Augustine A."/>
        </authorList>
    </citation>
    <scope>NUCLEOTIDE SEQUENCE</scope>
    <source>
        <tissue evidence="2">Leaf</tissue>
    </source>
</reference>
<name>A0A2P2KES4_RHIMU</name>
<evidence type="ECO:0000313" key="2">
    <source>
        <dbReference type="EMBL" id="MBX04170.1"/>
    </source>
</evidence>
<feature type="chain" id="PRO_5015118974" evidence="1">
    <location>
        <begin position="16"/>
        <end position="58"/>
    </location>
</feature>
<sequence>MILLCVYLRVMLVASDKRKGNDNEPAFGYLSNWPSPLAVAAKSRALECWRGRIGKGKG</sequence>
<protein>
    <submittedName>
        <fullName evidence="2">Uncharacterized protein MANES_01G237200</fullName>
    </submittedName>
</protein>
<keyword evidence="1" id="KW-0732">Signal</keyword>
<evidence type="ECO:0000256" key="1">
    <source>
        <dbReference type="SAM" id="SignalP"/>
    </source>
</evidence>
<dbReference type="EMBL" id="GGEC01023686">
    <property type="protein sequence ID" value="MBX04170.1"/>
    <property type="molecule type" value="Transcribed_RNA"/>
</dbReference>
<dbReference type="AlphaFoldDB" id="A0A2P2KES4"/>
<accession>A0A2P2KES4</accession>